<gene>
    <name evidence="2" type="ORF">ACFOND_03710</name>
</gene>
<proteinExistence type="predicted"/>
<dbReference type="NCBIfam" id="NF041646">
    <property type="entry name" value="VC0807_fam"/>
    <property type="match status" value="1"/>
</dbReference>
<feature type="transmembrane region" description="Helical" evidence="1">
    <location>
        <begin position="204"/>
        <end position="225"/>
    </location>
</feature>
<keyword evidence="1" id="KW-0472">Membrane</keyword>
<reference evidence="3" key="1">
    <citation type="journal article" date="2019" name="Int. J. Syst. Evol. Microbiol.">
        <title>The Global Catalogue of Microorganisms (GCM) 10K type strain sequencing project: providing services to taxonomists for standard genome sequencing and annotation.</title>
        <authorList>
            <consortium name="The Broad Institute Genomics Platform"/>
            <consortium name="The Broad Institute Genome Sequencing Center for Infectious Disease"/>
            <person name="Wu L."/>
            <person name="Ma J."/>
        </authorList>
    </citation>
    <scope>NUCLEOTIDE SEQUENCE [LARGE SCALE GENOMIC DNA]</scope>
    <source>
        <strain evidence="3">CECT 8288</strain>
    </source>
</reference>
<feature type="transmembrane region" description="Helical" evidence="1">
    <location>
        <begin position="100"/>
        <end position="118"/>
    </location>
</feature>
<keyword evidence="3" id="KW-1185">Reference proteome</keyword>
<name>A0ABV7WN38_9GAMM</name>
<dbReference type="RefSeq" id="WP_290281072.1">
    <property type="nucleotide sequence ID" value="NZ_JAUFQI010000001.1"/>
</dbReference>
<evidence type="ECO:0000313" key="2">
    <source>
        <dbReference type="EMBL" id="MFC3700736.1"/>
    </source>
</evidence>
<dbReference type="Proteomes" id="UP001595710">
    <property type="component" value="Unassembled WGS sequence"/>
</dbReference>
<evidence type="ECO:0000313" key="3">
    <source>
        <dbReference type="Proteomes" id="UP001595710"/>
    </source>
</evidence>
<feature type="transmembrane region" description="Helical" evidence="1">
    <location>
        <begin position="21"/>
        <end position="41"/>
    </location>
</feature>
<evidence type="ECO:0000256" key="1">
    <source>
        <dbReference type="SAM" id="Phobius"/>
    </source>
</evidence>
<feature type="transmembrane region" description="Helical" evidence="1">
    <location>
        <begin position="47"/>
        <end position="65"/>
    </location>
</feature>
<keyword evidence="1" id="KW-0812">Transmembrane</keyword>
<sequence>MDHSDNSPAQEAAKPAKAKQGGFLSNLMFNIVLPVLIMSKLSGDDMLGPLYSIAVALAFPVGYGIWEMRLTKKVNGFSVLGVVSVLLTGGISLLQLDPKYIAIKEAAIPGFIGLAVIISQKSHKSVVKLILFNDQIFRLDRVHSSLAEHNNEKVFEQKMTTVTYLVAASFFVSSALNYILAKIVLKSAPGTTEFAEELGRMTALSYPVIVIPSMVVLGFAMWYLFTQLKKLTHLPLDDLMVDQSKK</sequence>
<keyword evidence="1" id="KW-1133">Transmembrane helix</keyword>
<feature type="transmembrane region" description="Helical" evidence="1">
    <location>
        <begin position="77"/>
        <end position="94"/>
    </location>
</feature>
<accession>A0ABV7WN38</accession>
<dbReference type="EMBL" id="JBHRYN010000006">
    <property type="protein sequence ID" value="MFC3700736.1"/>
    <property type="molecule type" value="Genomic_DNA"/>
</dbReference>
<feature type="transmembrane region" description="Helical" evidence="1">
    <location>
        <begin position="162"/>
        <end position="184"/>
    </location>
</feature>
<protein>
    <submittedName>
        <fullName evidence="2">VC0807 family protein</fullName>
    </submittedName>
</protein>
<organism evidence="2 3">
    <name type="scientific">Reinekea marina</name>
    <dbReference type="NCBI Taxonomy" id="1310421"/>
    <lineage>
        <taxon>Bacteria</taxon>
        <taxon>Pseudomonadati</taxon>
        <taxon>Pseudomonadota</taxon>
        <taxon>Gammaproteobacteria</taxon>
        <taxon>Oceanospirillales</taxon>
        <taxon>Saccharospirillaceae</taxon>
        <taxon>Reinekea</taxon>
    </lineage>
</organism>
<comment type="caution">
    <text evidence="2">The sequence shown here is derived from an EMBL/GenBank/DDBJ whole genome shotgun (WGS) entry which is preliminary data.</text>
</comment>